<sequence>MEVADSSKPSAMVPRKTLTFLGFEGAGKKTLVGQFVWKMGPDMTLVEKLERHNIRRLGEMQPFLEQHGMEMPVDLSPHAYYVIGPSEEPDVVAWVVDATSPDAGERSSRELASSLSNGSLRPKEKLLILINKMDKIEWSEQGFNAIAARFQGLDCLPPGPTEDIDDWGLGQGRHQNAAQTGSMYQKKRPVHSLARPSESADADAANTTTNTTTQAELELRVGLLLIDHSGCAAVSWAACDGLKECLEAHVADGGNNKQYQKSVVVDIYSGDNEAAWPAMPGAPNAQVRIILALALTRERNLNCDAVDKSGLSTDSWA</sequence>
<dbReference type="EMBL" id="JAQQWE010000008">
    <property type="protein sequence ID" value="KAK7943828.1"/>
    <property type="molecule type" value="Genomic_DNA"/>
</dbReference>
<gene>
    <name evidence="2" type="ORF">PG986_012941</name>
</gene>
<organism evidence="2 3">
    <name type="scientific">Apiospora aurea</name>
    <dbReference type="NCBI Taxonomy" id="335848"/>
    <lineage>
        <taxon>Eukaryota</taxon>
        <taxon>Fungi</taxon>
        <taxon>Dikarya</taxon>
        <taxon>Ascomycota</taxon>
        <taxon>Pezizomycotina</taxon>
        <taxon>Sordariomycetes</taxon>
        <taxon>Xylariomycetidae</taxon>
        <taxon>Amphisphaeriales</taxon>
        <taxon>Apiosporaceae</taxon>
        <taxon>Apiospora</taxon>
    </lineage>
</organism>
<protein>
    <submittedName>
        <fullName evidence="2">Uncharacterized protein</fullName>
    </submittedName>
</protein>
<keyword evidence="3" id="KW-1185">Reference proteome</keyword>
<proteinExistence type="predicted"/>
<accession>A0ABR1Q1F1</accession>
<feature type="compositionally biased region" description="Polar residues" evidence="1">
    <location>
        <begin position="173"/>
        <end position="183"/>
    </location>
</feature>
<feature type="region of interest" description="Disordered" evidence="1">
    <location>
        <begin position="161"/>
        <end position="211"/>
    </location>
</feature>
<comment type="caution">
    <text evidence="2">The sequence shown here is derived from an EMBL/GenBank/DDBJ whole genome shotgun (WGS) entry which is preliminary data.</text>
</comment>
<dbReference type="Proteomes" id="UP001391051">
    <property type="component" value="Unassembled WGS sequence"/>
</dbReference>
<evidence type="ECO:0000313" key="2">
    <source>
        <dbReference type="EMBL" id="KAK7943828.1"/>
    </source>
</evidence>
<feature type="compositionally biased region" description="Low complexity" evidence="1">
    <location>
        <begin position="202"/>
        <end position="211"/>
    </location>
</feature>
<dbReference type="Gene3D" id="3.40.50.300">
    <property type="entry name" value="P-loop containing nucleotide triphosphate hydrolases"/>
    <property type="match status" value="1"/>
</dbReference>
<dbReference type="SUPFAM" id="SSF52540">
    <property type="entry name" value="P-loop containing nucleoside triphosphate hydrolases"/>
    <property type="match status" value="1"/>
</dbReference>
<evidence type="ECO:0000313" key="3">
    <source>
        <dbReference type="Proteomes" id="UP001391051"/>
    </source>
</evidence>
<evidence type="ECO:0000256" key="1">
    <source>
        <dbReference type="SAM" id="MobiDB-lite"/>
    </source>
</evidence>
<dbReference type="RefSeq" id="XP_066695859.1">
    <property type="nucleotide sequence ID" value="XM_066849163.1"/>
</dbReference>
<name>A0ABR1Q1F1_9PEZI</name>
<dbReference type="InterPro" id="IPR027417">
    <property type="entry name" value="P-loop_NTPase"/>
</dbReference>
<reference evidence="2 3" key="1">
    <citation type="submission" date="2023-01" db="EMBL/GenBank/DDBJ databases">
        <title>Analysis of 21 Apiospora genomes using comparative genomics revels a genus with tremendous synthesis potential of carbohydrate active enzymes and secondary metabolites.</title>
        <authorList>
            <person name="Sorensen T."/>
        </authorList>
    </citation>
    <scope>NUCLEOTIDE SEQUENCE [LARGE SCALE GENOMIC DNA]</scope>
    <source>
        <strain evidence="2 3">CBS 24483</strain>
    </source>
</reference>
<dbReference type="GeneID" id="92082225"/>